<feature type="transmembrane region" description="Helical" evidence="6">
    <location>
        <begin position="259"/>
        <end position="276"/>
    </location>
</feature>
<dbReference type="PANTHER" id="PTHR42718:SF1">
    <property type="entry name" value="LOW AFFINITY AMMONIUM TRANSPORTER"/>
    <property type="match status" value="1"/>
</dbReference>
<feature type="transmembrane region" description="Helical" evidence="6">
    <location>
        <begin position="219"/>
        <end position="239"/>
    </location>
</feature>
<feature type="region of interest" description="Disordered" evidence="5">
    <location>
        <begin position="1"/>
        <end position="49"/>
    </location>
</feature>
<accession>A0A0F4YZR7</accession>
<dbReference type="Pfam" id="PF07690">
    <property type="entry name" value="MFS_1"/>
    <property type="match status" value="1"/>
</dbReference>
<dbReference type="PANTHER" id="PTHR42718">
    <property type="entry name" value="MAJOR FACILITATOR SUPERFAMILY MULTIDRUG TRANSPORTER MFSC"/>
    <property type="match status" value="1"/>
</dbReference>
<dbReference type="OrthoDB" id="2428527at2759"/>
<name>A0A0F4YZR7_RASE3</name>
<feature type="transmembrane region" description="Helical" evidence="6">
    <location>
        <begin position="159"/>
        <end position="177"/>
    </location>
</feature>
<comment type="subcellular location">
    <subcellularLocation>
        <location evidence="1">Membrane</location>
        <topology evidence="1">Multi-pass membrane protein</topology>
    </subcellularLocation>
</comment>
<feature type="transmembrane region" description="Helical" evidence="6">
    <location>
        <begin position="55"/>
        <end position="78"/>
    </location>
</feature>
<feature type="domain" description="Major facilitator superfamily (MFS) profile" evidence="7">
    <location>
        <begin position="61"/>
        <end position="513"/>
    </location>
</feature>
<dbReference type="Proteomes" id="UP000053958">
    <property type="component" value="Unassembled WGS sequence"/>
</dbReference>
<feature type="transmembrane region" description="Helical" evidence="6">
    <location>
        <begin position="326"/>
        <end position="346"/>
    </location>
</feature>
<keyword evidence="3 6" id="KW-1133">Transmembrane helix</keyword>
<feature type="transmembrane region" description="Helical" evidence="6">
    <location>
        <begin position="358"/>
        <end position="382"/>
    </location>
</feature>
<evidence type="ECO:0000259" key="7">
    <source>
        <dbReference type="PROSITE" id="PS50850"/>
    </source>
</evidence>
<keyword evidence="2 6" id="KW-0812">Transmembrane</keyword>
<evidence type="ECO:0000256" key="2">
    <source>
        <dbReference type="ARBA" id="ARBA00022692"/>
    </source>
</evidence>
<dbReference type="InterPro" id="IPR036259">
    <property type="entry name" value="MFS_trans_sf"/>
</dbReference>
<feature type="transmembrane region" description="Helical" evidence="6">
    <location>
        <begin position="488"/>
        <end position="507"/>
    </location>
</feature>
<reference evidence="8 9" key="1">
    <citation type="submission" date="2015-04" db="EMBL/GenBank/DDBJ databases">
        <authorList>
            <person name="Heijne W.H."/>
            <person name="Fedorova N.D."/>
            <person name="Nierman W.C."/>
            <person name="Vollebregt A.W."/>
            <person name="Zhao Z."/>
            <person name="Wu L."/>
            <person name="Kumar M."/>
            <person name="Stam H."/>
            <person name="van den Berg M.A."/>
            <person name="Pel H.J."/>
        </authorList>
    </citation>
    <scope>NUCLEOTIDE SEQUENCE [LARGE SCALE GENOMIC DNA]</scope>
    <source>
        <strain evidence="8 9">CBS 393.64</strain>
    </source>
</reference>
<dbReference type="AlphaFoldDB" id="A0A0F4YZR7"/>
<sequence>MDAPADTSPSTSPPQPDAAPQHDKLDRHETHRDADPEDLSPIQSTRSRVDPPSTLLGEIFFVFVICMAQFLTQTGLSLSIPTAHIIAESFNTDDPGQMSWFAAAYSLTVGTFILVAGRLGDLYGHKLMFVTGFCWYGLWSLLAGFSVWSGPIFFNCCRAFQGIGPAMLLPNSIAILGRAYPPGPKKGMIFSLFGAAAPSGFVVGGVFAAIFSQLVWWPWSYWVMGMFCFLFAVLGLLAIPRTPTPRHTDNLSAIARIDLFGAVTGISGLVLINFAWNQAPLVGWTDPYTYVLLIVGFLFLALFAFVERNAACPLLPRAVFSGELAWVLGCIAAGWSSFGIVIYYYYQFMETIKGDTPLLALAKWTAAPIVGAIAAIMTGFLLGRVPPSFIMFCAMSAFTIGNALNATIPLNQTFCLQPTDLLRDMSFPSGTIILSNAMPRRHQGLAASLVSTVVNYSISIGLGLAGTVEVHVNRHGQDVLRGYRGAEYLGTGLAGLGLVISVCYMIVSWRRSRREPSNEKDEEKEDTGSGQ</sequence>
<evidence type="ECO:0000256" key="5">
    <source>
        <dbReference type="SAM" id="MobiDB-lite"/>
    </source>
</evidence>
<keyword evidence="4 6" id="KW-0472">Membrane</keyword>
<evidence type="ECO:0000256" key="6">
    <source>
        <dbReference type="SAM" id="Phobius"/>
    </source>
</evidence>
<dbReference type="PROSITE" id="PS50850">
    <property type="entry name" value="MFS"/>
    <property type="match status" value="1"/>
</dbReference>
<dbReference type="GeneID" id="25314992"/>
<dbReference type="EMBL" id="LASV01000104">
    <property type="protein sequence ID" value="KKA23331.1"/>
    <property type="molecule type" value="Genomic_DNA"/>
</dbReference>
<evidence type="ECO:0000256" key="3">
    <source>
        <dbReference type="ARBA" id="ARBA00022989"/>
    </source>
</evidence>
<feature type="transmembrane region" description="Helical" evidence="6">
    <location>
        <begin position="445"/>
        <end position="468"/>
    </location>
</feature>
<feature type="transmembrane region" description="Helical" evidence="6">
    <location>
        <begin position="127"/>
        <end position="147"/>
    </location>
</feature>
<feature type="transmembrane region" description="Helical" evidence="6">
    <location>
        <begin position="288"/>
        <end position="306"/>
    </location>
</feature>
<protein>
    <submittedName>
        <fullName evidence="8">Putative transporter</fullName>
    </submittedName>
</protein>
<dbReference type="CDD" id="cd17476">
    <property type="entry name" value="MFS_Amf1_MDR_like"/>
    <property type="match status" value="1"/>
</dbReference>
<feature type="compositionally biased region" description="Low complexity" evidence="5">
    <location>
        <begin position="1"/>
        <end position="10"/>
    </location>
</feature>
<evidence type="ECO:0000256" key="1">
    <source>
        <dbReference type="ARBA" id="ARBA00004141"/>
    </source>
</evidence>
<dbReference type="GO" id="GO:0016020">
    <property type="term" value="C:membrane"/>
    <property type="evidence" value="ECO:0007669"/>
    <property type="project" value="UniProtKB-SubCell"/>
</dbReference>
<evidence type="ECO:0000256" key="4">
    <source>
        <dbReference type="ARBA" id="ARBA00023136"/>
    </source>
</evidence>
<feature type="transmembrane region" description="Helical" evidence="6">
    <location>
        <begin position="189"/>
        <end position="213"/>
    </location>
</feature>
<evidence type="ECO:0000313" key="8">
    <source>
        <dbReference type="EMBL" id="KKA23331.1"/>
    </source>
</evidence>
<dbReference type="InterPro" id="IPR020846">
    <property type="entry name" value="MFS_dom"/>
</dbReference>
<dbReference type="InterPro" id="IPR011701">
    <property type="entry name" value="MFS"/>
</dbReference>
<organism evidence="8 9">
    <name type="scientific">Rasamsonia emersonii (strain ATCC 16479 / CBS 393.64 / IMI 116815)</name>
    <dbReference type="NCBI Taxonomy" id="1408163"/>
    <lineage>
        <taxon>Eukaryota</taxon>
        <taxon>Fungi</taxon>
        <taxon>Dikarya</taxon>
        <taxon>Ascomycota</taxon>
        <taxon>Pezizomycotina</taxon>
        <taxon>Eurotiomycetes</taxon>
        <taxon>Eurotiomycetidae</taxon>
        <taxon>Eurotiales</taxon>
        <taxon>Trichocomaceae</taxon>
        <taxon>Rasamsonia</taxon>
    </lineage>
</organism>
<proteinExistence type="predicted"/>
<dbReference type="SUPFAM" id="SSF103473">
    <property type="entry name" value="MFS general substrate transporter"/>
    <property type="match status" value="1"/>
</dbReference>
<feature type="compositionally biased region" description="Basic and acidic residues" evidence="5">
    <location>
        <begin position="20"/>
        <end position="34"/>
    </location>
</feature>
<comment type="caution">
    <text evidence="8">The sequence shown here is derived from an EMBL/GenBank/DDBJ whole genome shotgun (WGS) entry which is preliminary data.</text>
</comment>
<feature type="transmembrane region" description="Helical" evidence="6">
    <location>
        <begin position="98"/>
        <end position="115"/>
    </location>
</feature>
<dbReference type="RefSeq" id="XP_013329943.1">
    <property type="nucleotide sequence ID" value="XM_013474489.1"/>
</dbReference>
<evidence type="ECO:0000313" key="9">
    <source>
        <dbReference type="Proteomes" id="UP000053958"/>
    </source>
</evidence>
<dbReference type="Gene3D" id="1.20.1250.20">
    <property type="entry name" value="MFS general substrate transporter like domains"/>
    <property type="match status" value="2"/>
</dbReference>
<dbReference type="GO" id="GO:0022857">
    <property type="term" value="F:transmembrane transporter activity"/>
    <property type="evidence" value="ECO:0007669"/>
    <property type="project" value="InterPro"/>
</dbReference>
<keyword evidence="9" id="KW-1185">Reference proteome</keyword>
<gene>
    <name evidence="8" type="ORF">T310_2641</name>
</gene>